<dbReference type="GO" id="GO:0030378">
    <property type="term" value="F:serine racemase activity"/>
    <property type="evidence" value="ECO:0007669"/>
    <property type="project" value="TreeGrafter"/>
</dbReference>
<dbReference type="PANTHER" id="PTHR43050">
    <property type="entry name" value="SERINE / THREONINE RACEMASE FAMILY MEMBER"/>
    <property type="match status" value="1"/>
</dbReference>
<dbReference type="GO" id="GO:0004794">
    <property type="term" value="F:threonine deaminase activity"/>
    <property type="evidence" value="ECO:0007669"/>
    <property type="project" value="UniProtKB-EC"/>
</dbReference>
<dbReference type="RefSeq" id="WP_038483885.1">
    <property type="nucleotide sequence ID" value="NZ_CP009962.1"/>
</dbReference>
<evidence type="ECO:0000313" key="6">
    <source>
        <dbReference type="EMBL" id="AIY39195.1"/>
    </source>
</evidence>
<dbReference type="Pfam" id="PF00291">
    <property type="entry name" value="PALP"/>
    <property type="match status" value="1"/>
</dbReference>
<organism evidence="6 7">
    <name type="scientific">Collimonas arenae</name>
    <dbReference type="NCBI Taxonomy" id="279058"/>
    <lineage>
        <taxon>Bacteria</taxon>
        <taxon>Pseudomonadati</taxon>
        <taxon>Pseudomonadota</taxon>
        <taxon>Betaproteobacteria</taxon>
        <taxon>Burkholderiales</taxon>
        <taxon>Oxalobacteraceae</taxon>
        <taxon>Collimonas</taxon>
    </lineage>
</organism>
<comment type="similarity">
    <text evidence="2">Belongs to the serine/threonine dehydratase family.</text>
</comment>
<dbReference type="OrthoDB" id="9811476at2"/>
<feature type="domain" description="Tryptophan synthase beta chain-like PALP" evidence="5">
    <location>
        <begin position="21"/>
        <end position="308"/>
    </location>
</feature>
<dbReference type="Proteomes" id="UP000030302">
    <property type="component" value="Chromosome"/>
</dbReference>
<dbReference type="CDD" id="cd01562">
    <property type="entry name" value="Thr-dehyd"/>
    <property type="match status" value="1"/>
</dbReference>
<dbReference type="GO" id="GO:0008721">
    <property type="term" value="F:D-serine ammonia-lyase activity"/>
    <property type="evidence" value="ECO:0007669"/>
    <property type="project" value="TreeGrafter"/>
</dbReference>
<accession>A0A0A1F5X8</accession>
<dbReference type="EC" id="4.3.1.19" evidence="6"/>
<sequence>MHTADNLTFSDIQAAAQRIKGHAHRTPVMTSATANALTGAELFFKCENFQRIGAFKFRGAFNALSRFSEEQRRNGVLTYSSGNHAQAIALAARLLKIRAVIIMPEDAPVLKIQATKGYGAEVLTYNRYTENREEIGRKLAQERNMTLIPPYDHPDVICGQGTAAMELFEEVGELDVLLVCLGGGGLLAGSALAASGLSPHCKVIGVEPELGDDGRQSFRKGEIVHIDVPDTIADGAKVTHVGSHNFAVIQKHVADIVTVSDAQLISAMKFFAERMKMVVEPTGCLAAAAAFNQVWPVTGKRVGVILSGGNVDLQSFAQFIS</sequence>
<evidence type="ECO:0000313" key="7">
    <source>
        <dbReference type="Proteomes" id="UP000030302"/>
    </source>
</evidence>
<gene>
    <name evidence="6" type="ORF">LT85_0035</name>
</gene>
<keyword evidence="3" id="KW-0663">Pyridoxal phosphate</keyword>
<dbReference type="GO" id="GO:0000287">
    <property type="term" value="F:magnesium ion binding"/>
    <property type="evidence" value="ECO:0007669"/>
    <property type="project" value="TreeGrafter"/>
</dbReference>
<name>A0A0A1F5X8_9BURK</name>
<dbReference type="GO" id="GO:0005524">
    <property type="term" value="F:ATP binding"/>
    <property type="evidence" value="ECO:0007669"/>
    <property type="project" value="TreeGrafter"/>
</dbReference>
<dbReference type="STRING" id="279058.LT85_0035"/>
<dbReference type="InterPro" id="IPR036052">
    <property type="entry name" value="TrpB-like_PALP_sf"/>
</dbReference>
<evidence type="ECO:0000256" key="3">
    <source>
        <dbReference type="ARBA" id="ARBA00022898"/>
    </source>
</evidence>
<evidence type="ECO:0000256" key="2">
    <source>
        <dbReference type="ARBA" id="ARBA00010869"/>
    </source>
</evidence>
<evidence type="ECO:0000256" key="4">
    <source>
        <dbReference type="ARBA" id="ARBA00023239"/>
    </source>
</evidence>
<dbReference type="GO" id="GO:0018114">
    <property type="term" value="F:threonine racemase activity"/>
    <property type="evidence" value="ECO:0007669"/>
    <property type="project" value="TreeGrafter"/>
</dbReference>
<evidence type="ECO:0000256" key="1">
    <source>
        <dbReference type="ARBA" id="ARBA00001933"/>
    </source>
</evidence>
<dbReference type="HOGENOM" id="CLU_021152_4_2_4"/>
<dbReference type="PANTHER" id="PTHR43050:SF1">
    <property type="entry name" value="SERINE RACEMASE"/>
    <property type="match status" value="1"/>
</dbReference>
<evidence type="ECO:0000259" key="5">
    <source>
        <dbReference type="Pfam" id="PF00291"/>
    </source>
</evidence>
<keyword evidence="7" id="KW-1185">Reference proteome</keyword>
<dbReference type="GO" id="GO:0003941">
    <property type="term" value="F:L-serine ammonia-lyase activity"/>
    <property type="evidence" value="ECO:0007669"/>
    <property type="project" value="TreeGrafter"/>
</dbReference>
<keyword evidence="4 6" id="KW-0456">Lyase</keyword>
<dbReference type="KEGG" id="care:LT85_0035"/>
<protein>
    <submittedName>
        <fullName evidence="6">Threonine dehydratase</fullName>
        <ecNumber evidence="6">4.3.1.19</ecNumber>
    </submittedName>
</protein>
<dbReference type="GO" id="GO:0030170">
    <property type="term" value="F:pyridoxal phosphate binding"/>
    <property type="evidence" value="ECO:0007669"/>
    <property type="project" value="TreeGrafter"/>
</dbReference>
<dbReference type="SUPFAM" id="SSF53686">
    <property type="entry name" value="Tryptophan synthase beta subunit-like PLP-dependent enzymes"/>
    <property type="match status" value="1"/>
</dbReference>
<reference evidence="7" key="1">
    <citation type="journal article" date="2014" name="Soil Biol. Biochem.">
        <title>Structure and function of bacterial communities in ageing soils: Insights from the Mendocino ecological staircase.</title>
        <authorList>
            <person name="Uroz S."/>
            <person name="Tech J.J."/>
            <person name="Sawaya N.A."/>
            <person name="Frey-Klett P."/>
            <person name="Leveau J.H.J."/>
        </authorList>
    </citation>
    <scope>NUCLEOTIDE SEQUENCE [LARGE SCALE GENOMIC DNA]</scope>
    <source>
        <strain evidence="7">Cal35</strain>
    </source>
</reference>
<dbReference type="AlphaFoldDB" id="A0A0A1F5X8"/>
<dbReference type="InterPro" id="IPR001926">
    <property type="entry name" value="TrpB-like_PALP"/>
</dbReference>
<comment type="cofactor">
    <cofactor evidence="1">
        <name>pyridoxal 5'-phosphate</name>
        <dbReference type="ChEBI" id="CHEBI:597326"/>
    </cofactor>
</comment>
<proteinExistence type="inferred from homology"/>
<dbReference type="Gene3D" id="3.40.50.1100">
    <property type="match status" value="2"/>
</dbReference>
<dbReference type="NCBIfam" id="NF005454">
    <property type="entry name" value="PRK07048.1"/>
    <property type="match status" value="1"/>
</dbReference>
<dbReference type="FunFam" id="3.40.50.1100:FF:000007">
    <property type="entry name" value="L-threonine dehydratase catabolic TdcB"/>
    <property type="match status" value="1"/>
</dbReference>
<dbReference type="EMBL" id="CP009962">
    <property type="protein sequence ID" value="AIY39195.1"/>
    <property type="molecule type" value="Genomic_DNA"/>
</dbReference>